<protein>
    <submittedName>
        <fullName evidence="2">Uncharacterized protein</fullName>
    </submittedName>
</protein>
<dbReference type="Proteomes" id="UP001163293">
    <property type="component" value="Chromosome"/>
</dbReference>
<name>A0AAX3EQK2_PAEUR</name>
<sequence length="62" mass="6470">MSGHRDKNAGSPSNEPTPANAPVKTTDATQSHIDEDAAESWDNEGGHDRAASAERLDGSDPP</sequence>
<organism evidence="2 3">
    <name type="scientific">Paenarthrobacter ureafaciens</name>
    <dbReference type="NCBI Taxonomy" id="37931"/>
    <lineage>
        <taxon>Bacteria</taxon>
        <taxon>Bacillati</taxon>
        <taxon>Actinomycetota</taxon>
        <taxon>Actinomycetes</taxon>
        <taxon>Micrococcales</taxon>
        <taxon>Micrococcaceae</taxon>
        <taxon>Paenarthrobacter</taxon>
    </lineage>
</organism>
<accession>A0AAX3EQK2</accession>
<evidence type="ECO:0000313" key="2">
    <source>
        <dbReference type="EMBL" id="UYV99367.1"/>
    </source>
</evidence>
<dbReference type="AlphaFoldDB" id="A0AAX3EQK2"/>
<feature type="compositionally biased region" description="Basic and acidic residues" evidence="1">
    <location>
        <begin position="44"/>
        <end position="62"/>
    </location>
</feature>
<reference evidence="2" key="1">
    <citation type="submission" date="2022-07" db="EMBL/GenBank/DDBJ databases">
        <authorList>
            <person name="Wu T."/>
        </authorList>
    </citation>
    <scope>NUCLEOTIDE SEQUENCE</scope>
    <source>
        <strain evidence="2">SD-1</strain>
    </source>
</reference>
<proteinExistence type="predicted"/>
<feature type="region of interest" description="Disordered" evidence="1">
    <location>
        <begin position="1"/>
        <end position="62"/>
    </location>
</feature>
<evidence type="ECO:0000313" key="3">
    <source>
        <dbReference type="Proteomes" id="UP001163293"/>
    </source>
</evidence>
<dbReference type="EMBL" id="CP101185">
    <property type="protein sequence ID" value="UYV99367.1"/>
    <property type="molecule type" value="Genomic_DNA"/>
</dbReference>
<evidence type="ECO:0000256" key="1">
    <source>
        <dbReference type="SAM" id="MobiDB-lite"/>
    </source>
</evidence>
<gene>
    <name evidence="2" type="ORF">NL394_09290</name>
</gene>
<dbReference type="RefSeq" id="WP_170828584.1">
    <property type="nucleotide sequence ID" value="NZ_CP101180.1"/>
</dbReference>
<keyword evidence="3" id="KW-1185">Reference proteome</keyword>